<name>A0A8X6KX10_TRICU</name>
<dbReference type="OrthoDB" id="10423858at2759"/>
<gene>
    <name evidence="1" type="ORF">TNCT_315861</name>
</gene>
<accession>A0A8X6KX10</accession>
<dbReference type="Proteomes" id="UP000887116">
    <property type="component" value="Unassembled WGS sequence"/>
</dbReference>
<keyword evidence="2" id="KW-1185">Reference proteome</keyword>
<organism evidence="1 2">
    <name type="scientific">Trichonephila clavata</name>
    <name type="common">Joro spider</name>
    <name type="synonym">Nephila clavata</name>
    <dbReference type="NCBI Taxonomy" id="2740835"/>
    <lineage>
        <taxon>Eukaryota</taxon>
        <taxon>Metazoa</taxon>
        <taxon>Ecdysozoa</taxon>
        <taxon>Arthropoda</taxon>
        <taxon>Chelicerata</taxon>
        <taxon>Arachnida</taxon>
        <taxon>Araneae</taxon>
        <taxon>Araneomorphae</taxon>
        <taxon>Entelegynae</taxon>
        <taxon>Araneoidea</taxon>
        <taxon>Nephilidae</taxon>
        <taxon>Trichonephila</taxon>
    </lineage>
</organism>
<evidence type="ECO:0000313" key="2">
    <source>
        <dbReference type="Proteomes" id="UP000887116"/>
    </source>
</evidence>
<sequence>MKRKCFALFPEVRYKPSMSRGDKFGVRWRAASREMMMQLEDRSSQGADCFSDNKCGARFNDTLPKSSITFV</sequence>
<evidence type="ECO:0000313" key="1">
    <source>
        <dbReference type="EMBL" id="GFQ88339.1"/>
    </source>
</evidence>
<proteinExistence type="predicted"/>
<protein>
    <submittedName>
        <fullName evidence="1">Uncharacterized protein</fullName>
    </submittedName>
</protein>
<dbReference type="EMBL" id="BMAO01033283">
    <property type="protein sequence ID" value="GFQ88339.1"/>
    <property type="molecule type" value="Genomic_DNA"/>
</dbReference>
<comment type="caution">
    <text evidence="1">The sequence shown here is derived from an EMBL/GenBank/DDBJ whole genome shotgun (WGS) entry which is preliminary data.</text>
</comment>
<reference evidence="1" key="1">
    <citation type="submission" date="2020-07" db="EMBL/GenBank/DDBJ databases">
        <title>Multicomponent nature underlies the extraordinary mechanical properties of spider dragline silk.</title>
        <authorList>
            <person name="Kono N."/>
            <person name="Nakamura H."/>
            <person name="Mori M."/>
            <person name="Yoshida Y."/>
            <person name="Ohtoshi R."/>
            <person name="Malay A.D."/>
            <person name="Moran D.A.P."/>
            <person name="Tomita M."/>
            <person name="Numata K."/>
            <person name="Arakawa K."/>
        </authorList>
    </citation>
    <scope>NUCLEOTIDE SEQUENCE</scope>
</reference>
<dbReference type="AlphaFoldDB" id="A0A8X6KX10"/>